<proteinExistence type="predicted"/>
<name>E1JZP3_SOLFR</name>
<dbReference type="Pfam" id="PF12710">
    <property type="entry name" value="HAD"/>
    <property type="match status" value="1"/>
</dbReference>
<gene>
    <name evidence="1" type="ORF">DesfrDRAFT_3093</name>
</gene>
<keyword evidence="2" id="KW-1185">Reference proteome</keyword>
<dbReference type="AlphaFoldDB" id="E1JZP3"/>
<dbReference type="SUPFAM" id="SSF56784">
    <property type="entry name" value="HAD-like"/>
    <property type="match status" value="1"/>
</dbReference>
<dbReference type="Proteomes" id="UP000006250">
    <property type="component" value="Unassembled WGS sequence"/>
</dbReference>
<dbReference type="OrthoDB" id="9804940at2"/>
<dbReference type="eggNOG" id="COG4359">
    <property type="taxonomic scope" value="Bacteria"/>
</dbReference>
<comment type="caution">
    <text evidence="1">The sequence shown here is derived from an EMBL/GenBank/DDBJ whole genome shotgun (WGS) entry which is preliminary data.</text>
</comment>
<dbReference type="STRING" id="596151.DesfrDRAFT_3093"/>
<evidence type="ECO:0000313" key="2">
    <source>
        <dbReference type="Proteomes" id="UP000006250"/>
    </source>
</evidence>
<dbReference type="NCBIfam" id="TIGR01488">
    <property type="entry name" value="HAD-SF-IB"/>
    <property type="match status" value="1"/>
</dbReference>
<evidence type="ECO:0000313" key="1">
    <source>
        <dbReference type="EMBL" id="EFL50178.1"/>
    </source>
</evidence>
<accession>E1JZP3</accession>
<dbReference type="Gene3D" id="3.40.50.1000">
    <property type="entry name" value="HAD superfamily/HAD-like"/>
    <property type="match status" value="1"/>
</dbReference>
<sequence>MPDAVLVSDFDGTMTADDFYRLVATRLLPPEALAPWDEYRAGRMTHFQALKTIFSRIRAPEEDVLAVVADMGLDPGLAASLDKLRRGGFEVVVASAGCDWYIRRLLAGAGVTLEVHANPGTYRPGGPLVMDAPPASPLTCPETGVDKAAVVRDAASRASVVAFAGDGFADLPAALLVPRERRFARADLAQALAARGETFRTFSVWSDIADMLLAGEART</sequence>
<dbReference type="EMBL" id="AECZ01000024">
    <property type="protein sequence ID" value="EFL50178.1"/>
    <property type="molecule type" value="Genomic_DNA"/>
</dbReference>
<reference evidence="1 2" key="1">
    <citation type="submission" date="2010-08" db="EMBL/GenBank/DDBJ databases">
        <title>The draft genome of Desulfovibrio fructosovorans JJ.</title>
        <authorList>
            <consortium name="US DOE Joint Genome Institute (JGI-PGF)"/>
            <person name="Lucas S."/>
            <person name="Copeland A."/>
            <person name="Lapidus A."/>
            <person name="Cheng J.-F."/>
            <person name="Bruce D."/>
            <person name="Goodwin L."/>
            <person name="Pitluck S."/>
            <person name="Land M.L."/>
            <person name="Hauser L."/>
            <person name="Chang Y.-J."/>
            <person name="Jeffries C."/>
            <person name="Wall J.D."/>
            <person name="Stahl D.A."/>
            <person name="Arkin A.P."/>
            <person name="Dehal P."/>
            <person name="Stolyar S.M."/>
            <person name="Hazen T.C."/>
            <person name="Woyke T.J."/>
        </authorList>
    </citation>
    <scope>NUCLEOTIDE SEQUENCE [LARGE SCALE GENOMIC DNA]</scope>
    <source>
        <strain evidence="1 2">JJ</strain>
    </source>
</reference>
<dbReference type="RefSeq" id="WP_005995371.1">
    <property type="nucleotide sequence ID" value="NZ_AECZ01000024.1"/>
</dbReference>
<organism evidence="1 2">
    <name type="scientific">Solidesulfovibrio fructosivorans JJ]</name>
    <dbReference type="NCBI Taxonomy" id="596151"/>
    <lineage>
        <taxon>Bacteria</taxon>
        <taxon>Pseudomonadati</taxon>
        <taxon>Thermodesulfobacteriota</taxon>
        <taxon>Desulfovibrionia</taxon>
        <taxon>Desulfovibrionales</taxon>
        <taxon>Desulfovibrionaceae</taxon>
        <taxon>Solidesulfovibrio</taxon>
    </lineage>
</organism>
<dbReference type="Gene3D" id="3.90.1470.20">
    <property type="match status" value="1"/>
</dbReference>
<protein>
    <submittedName>
        <fullName evidence="1">2,3-diketo-5-methylthio-1-phosphopentane phosphatase</fullName>
    </submittedName>
</protein>
<dbReference type="InterPro" id="IPR036412">
    <property type="entry name" value="HAD-like_sf"/>
</dbReference>
<dbReference type="InterPro" id="IPR023214">
    <property type="entry name" value="HAD_sf"/>
</dbReference>